<name>A0A4D7B985_9HYPH</name>
<sequence length="224" mass="24365">MAMNTVYRGPADLPDVIAVFPLPGALLLPRGQLPLNIFEPRYLAMIDDAFTAGHRIIGMVQPIPAEEDAKRPTLSDVGCAGRVTQIAETGDGRYMLSLTGIARFRIDSELAAVTAYRQAKVDFQPYAGDFEARVGEDAVDRDGLLKALQEFLDANNMEADWDGIRRAPTEALVNALCMMSPWGVREKQALLEAPDLKTRAALLVAVTEVALAKDQSPDDKAPLN</sequence>
<accession>A0A4D7B985</accession>
<organism evidence="2 3">
    <name type="scientific">Phreatobacter stygius</name>
    <dbReference type="NCBI Taxonomy" id="1940610"/>
    <lineage>
        <taxon>Bacteria</taxon>
        <taxon>Pseudomonadati</taxon>
        <taxon>Pseudomonadota</taxon>
        <taxon>Alphaproteobacteria</taxon>
        <taxon>Hyphomicrobiales</taxon>
        <taxon>Phreatobacteraceae</taxon>
        <taxon>Phreatobacter</taxon>
    </lineage>
</organism>
<dbReference type="RefSeq" id="WP_136960119.1">
    <property type="nucleotide sequence ID" value="NZ_CP039690.1"/>
</dbReference>
<dbReference type="PANTHER" id="PTHR46732">
    <property type="entry name" value="ATP-DEPENDENT PROTEASE LA (LON) DOMAIN PROTEIN"/>
    <property type="match status" value="1"/>
</dbReference>
<dbReference type="InterPro" id="IPR003111">
    <property type="entry name" value="Lon_prtase_N"/>
</dbReference>
<dbReference type="EMBL" id="CP039690">
    <property type="protein sequence ID" value="QCI64667.1"/>
    <property type="molecule type" value="Genomic_DNA"/>
</dbReference>
<protein>
    <submittedName>
        <fullName evidence="2">Peptidase S16</fullName>
    </submittedName>
</protein>
<dbReference type="Pfam" id="PF02190">
    <property type="entry name" value="LON_substr_bdg"/>
    <property type="match status" value="1"/>
</dbReference>
<reference evidence="2 3" key="1">
    <citation type="submission" date="2019-04" db="EMBL/GenBank/DDBJ databases">
        <title>Phreatobacter aquaticus sp. nov.</title>
        <authorList>
            <person name="Choi A."/>
        </authorList>
    </citation>
    <scope>NUCLEOTIDE SEQUENCE [LARGE SCALE GENOMIC DNA]</scope>
    <source>
        <strain evidence="2 3">KCTC 52518</strain>
    </source>
</reference>
<evidence type="ECO:0000259" key="1">
    <source>
        <dbReference type="PROSITE" id="PS51787"/>
    </source>
</evidence>
<dbReference type="AlphaFoldDB" id="A0A4D7B985"/>
<feature type="domain" description="Lon N-terminal" evidence="1">
    <location>
        <begin position="17"/>
        <end position="211"/>
    </location>
</feature>
<dbReference type="PANTHER" id="PTHR46732:SF8">
    <property type="entry name" value="ATP-DEPENDENT PROTEASE LA (LON) DOMAIN PROTEIN"/>
    <property type="match status" value="1"/>
</dbReference>
<dbReference type="InterPro" id="IPR015947">
    <property type="entry name" value="PUA-like_sf"/>
</dbReference>
<proteinExistence type="predicted"/>
<dbReference type="PROSITE" id="PS51787">
    <property type="entry name" value="LON_N"/>
    <property type="match status" value="1"/>
</dbReference>
<dbReference type="SUPFAM" id="SSF88697">
    <property type="entry name" value="PUA domain-like"/>
    <property type="match status" value="1"/>
</dbReference>
<evidence type="ECO:0000313" key="3">
    <source>
        <dbReference type="Proteomes" id="UP000298781"/>
    </source>
</evidence>
<dbReference type="Gene3D" id="2.30.130.40">
    <property type="entry name" value="LON domain-like"/>
    <property type="match status" value="1"/>
</dbReference>
<dbReference type="InterPro" id="IPR046336">
    <property type="entry name" value="Lon_prtase_N_sf"/>
</dbReference>
<keyword evidence="3" id="KW-1185">Reference proteome</keyword>
<dbReference type="KEGG" id="pstg:E8M01_10790"/>
<dbReference type="SMART" id="SM00464">
    <property type="entry name" value="LON"/>
    <property type="match status" value="1"/>
</dbReference>
<evidence type="ECO:0000313" key="2">
    <source>
        <dbReference type="EMBL" id="QCI64667.1"/>
    </source>
</evidence>
<dbReference type="Proteomes" id="UP000298781">
    <property type="component" value="Chromosome"/>
</dbReference>
<dbReference type="OrthoDB" id="9806457at2"/>
<gene>
    <name evidence="2" type="ORF">E8M01_10790</name>
</gene>